<dbReference type="PANTHER" id="PTHR31549">
    <property type="entry name" value="PROTEIN, PUTATIVE (DUF247)-RELATED-RELATED"/>
    <property type="match status" value="1"/>
</dbReference>
<dbReference type="EMBL" id="DUZY01000006">
    <property type="protein sequence ID" value="DAD43474.1"/>
    <property type="molecule type" value="Genomic_DNA"/>
</dbReference>
<dbReference type="PANTHER" id="PTHR31549:SF190">
    <property type="entry name" value="UPF0481 PROTEIN-RELATED"/>
    <property type="match status" value="1"/>
</dbReference>
<accession>A0A822ZB33</accession>
<dbReference type="InterPro" id="IPR004158">
    <property type="entry name" value="DUF247_pln"/>
</dbReference>
<name>A0A822ZB33_NELNU</name>
<organism evidence="1 2">
    <name type="scientific">Nelumbo nucifera</name>
    <name type="common">Sacred lotus</name>
    <dbReference type="NCBI Taxonomy" id="4432"/>
    <lineage>
        <taxon>Eukaryota</taxon>
        <taxon>Viridiplantae</taxon>
        <taxon>Streptophyta</taxon>
        <taxon>Embryophyta</taxon>
        <taxon>Tracheophyta</taxon>
        <taxon>Spermatophyta</taxon>
        <taxon>Magnoliopsida</taxon>
        <taxon>Proteales</taxon>
        <taxon>Nelumbonaceae</taxon>
        <taxon>Nelumbo</taxon>
    </lineage>
</organism>
<sequence>MASATDLMKKEITFRSNKGKGKGIRGVRFSAWMKYYVCLYLPSFSWDHDTASLFRTLIAYEEEKLYGDRRYSEVLAYLKFMSELIRTPADARILALSGIVVAEAGVMDNELADALSKLVEGREVHKHNVHDVQNQIRRYVKSI</sequence>
<reference evidence="1 2" key="1">
    <citation type="journal article" date="2020" name="Mol. Biol. Evol.">
        <title>Distinct Expression and Methylation Patterns for Genes with Different Fates following a Single Whole-Genome Duplication in Flowering Plants.</title>
        <authorList>
            <person name="Shi T."/>
            <person name="Rahmani R.S."/>
            <person name="Gugger P.F."/>
            <person name="Wang M."/>
            <person name="Li H."/>
            <person name="Zhang Y."/>
            <person name="Li Z."/>
            <person name="Wang Q."/>
            <person name="Van de Peer Y."/>
            <person name="Marchal K."/>
            <person name="Chen J."/>
        </authorList>
    </citation>
    <scope>NUCLEOTIDE SEQUENCE [LARGE SCALE GENOMIC DNA]</scope>
    <source>
        <tissue evidence="1">Leaf</tissue>
    </source>
</reference>
<dbReference type="Proteomes" id="UP000607653">
    <property type="component" value="Unassembled WGS sequence"/>
</dbReference>
<gene>
    <name evidence="1" type="ORF">HUJ06_001704</name>
</gene>
<dbReference type="AlphaFoldDB" id="A0A822ZB33"/>
<proteinExistence type="predicted"/>
<evidence type="ECO:0000313" key="1">
    <source>
        <dbReference type="EMBL" id="DAD43474.1"/>
    </source>
</evidence>
<evidence type="ECO:0000313" key="2">
    <source>
        <dbReference type="Proteomes" id="UP000607653"/>
    </source>
</evidence>
<comment type="caution">
    <text evidence="1">The sequence shown here is derived from an EMBL/GenBank/DDBJ whole genome shotgun (WGS) entry which is preliminary data.</text>
</comment>
<keyword evidence="2" id="KW-1185">Reference proteome</keyword>
<protein>
    <submittedName>
        <fullName evidence="1">Uncharacterized protein</fullName>
    </submittedName>
</protein>
<dbReference type="Pfam" id="PF03140">
    <property type="entry name" value="DUF247"/>
    <property type="match status" value="1"/>
</dbReference>